<comment type="similarity">
    <text evidence="1 12">Belongs to the ABC transporter superfamily. ABCF family. Translational throttle EttA subfamily.</text>
</comment>
<keyword evidence="3 12" id="KW-0820">tRNA-binding</keyword>
<keyword evidence="9 12" id="KW-0810">Translation regulation</keyword>
<comment type="domain">
    <text evidence="12">The arm domain is inserted in the first ABC transporter domain. Probably contacts ribosomal protein L1.</text>
</comment>
<dbReference type="InterPro" id="IPR003593">
    <property type="entry name" value="AAA+_ATPase"/>
</dbReference>
<keyword evidence="10 12" id="KW-0694">RNA-binding</keyword>
<organism evidence="14 15">
    <name type="scientific">Corynebacterium pseudogenitalium ATCC 33035</name>
    <dbReference type="NCBI Taxonomy" id="525264"/>
    <lineage>
        <taxon>Bacteria</taxon>
        <taxon>Bacillati</taxon>
        <taxon>Actinomycetota</taxon>
        <taxon>Actinomycetes</taxon>
        <taxon>Mycobacteriales</taxon>
        <taxon>Corynebacteriaceae</taxon>
        <taxon>Corynebacterium</taxon>
    </lineage>
</organism>
<dbReference type="GO" id="GO:0000049">
    <property type="term" value="F:tRNA binding"/>
    <property type="evidence" value="ECO:0007669"/>
    <property type="project" value="UniProtKB-UniRule"/>
</dbReference>
<evidence type="ECO:0000313" key="14">
    <source>
        <dbReference type="EMBL" id="EFQ79491.1"/>
    </source>
</evidence>
<evidence type="ECO:0000256" key="7">
    <source>
        <dbReference type="ARBA" id="ARBA00022801"/>
    </source>
</evidence>
<evidence type="ECO:0000256" key="10">
    <source>
        <dbReference type="ARBA" id="ARBA00022884"/>
    </source>
</evidence>
<dbReference type="OrthoDB" id="3239744at2"/>
<dbReference type="InterPro" id="IPR017871">
    <property type="entry name" value="ABC_transporter-like_CS"/>
</dbReference>
<comment type="caution">
    <text evidence="14">The sequence shown here is derived from an EMBL/GenBank/DDBJ whole genome shotgun (WGS) entry which is preliminary data.</text>
</comment>
<dbReference type="GO" id="GO:0006412">
    <property type="term" value="P:translation"/>
    <property type="evidence" value="ECO:0007669"/>
    <property type="project" value="UniProtKB-KW"/>
</dbReference>
<dbReference type="GO" id="GO:0043022">
    <property type="term" value="F:ribosome binding"/>
    <property type="evidence" value="ECO:0007669"/>
    <property type="project" value="UniProtKB-UniRule"/>
</dbReference>
<keyword evidence="15" id="KW-1185">Reference proteome</keyword>
<name>E2S649_9CORY</name>
<keyword evidence="11 12" id="KW-0648">Protein biosynthesis</keyword>
<evidence type="ECO:0000256" key="1">
    <source>
        <dbReference type="ARBA" id="ARBA00005868"/>
    </source>
</evidence>
<evidence type="ECO:0000256" key="12">
    <source>
        <dbReference type="HAMAP-Rule" id="MF_00847"/>
    </source>
</evidence>
<evidence type="ECO:0000256" key="8">
    <source>
        <dbReference type="ARBA" id="ARBA00022840"/>
    </source>
</evidence>
<comment type="caution">
    <text evidence="12">Lacks conserved residue(s) required for the propagation of feature annotation.</text>
</comment>
<dbReference type="Pfam" id="PF12848">
    <property type="entry name" value="ABC_tran_Xtn"/>
    <property type="match status" value="1"/>
</dbReference>
<dbReference type="SUPFAM" id="SSF52540">
    <property type="entry name" value="P-loop containing nucleoside triphosphate hydrolases"/>
    <property type="match status" value="2"/>
</dbReference>
<proteinExistence type="inferred from homology"/>
<dbReference type="RefSeq" id="WP_005324003.1">
    <property type="nucleotide sequence ID" value="NZ_GL542876.1"/>
</dbReference>
<dbReference type="GO" id="GO:0005737">
    <property type="term" value="C:cytoplasm"/>
    <property type="evidence" value="ECO:0007669"/>
    <property type="project" value="UniProtKB-SubCell"/>
</dbReference>
<dbReference type="Gene3D" id="3.40.50.300">
    <property type="entry name" value="P-loop containing nucleotide triphosphate hydrolases"/>
    <property type="match status" value="2"/>
</dbReference>
<dbReference type="EC" id="3.6.1.-" evidence="12"/>
<comment type="catalytic activity">
    <reaction evidence="12">
        <text>ATP + H2O = ADP + phosphate + H(+)</text>
        <dbReference type="Rhea" id="RHEA:13065"/>
        <dbReference type="ChEBI" id="CHEBI:15377"/>
        <dbReference type="ChEBI" id="CHEBI:15378"/>
        <dbReference type="ChEBI" id="CHEBI:30616"/>
        <dbReference type="ChEBI" id="CHEBI:43474"/>
        <dbReference type="ChEBI" id="CHEBI:456216"/>
    </reaction>
</comment>
<evidence type="ECO:0000256" key="6">
    <source>
        <dbReference type="ARBA" id="ARBA00022741"/>
    </source>
</evidence>
<dbReference type="InterPro" id="IPR003439">
    <property type="entry name" value="ABC_transporter-like_ATP-bd"/>
</dbReference>
<feature type="binding site" evidence="12">
    <location>
        <begin position="38"/>
        <end position="45"/>
    </location>
    <ligand>
        <name>ATP</name>
        <dbReference type="ChEBI" id="CHEBI:30616"/>
        <label>1</label>
    </ligand>
</feature>
<dbReference type="Pfam" id="PF00005">
    <property type="entry name" value="ABC_tran"/>
    <property type="match status" value="2"/>
</dbReference>
<dbReference type="FunFam" id="3.40.50.300:FF:000183">
    <property type="entry name" value="ABC transporter ATP-binding protein yjjK"/>
    <property type="match status" value="1"/>
</dbReference>
<evidence type="ECO:0000256" key="11">
    <source>
        <dbReference type="ARBA" id="ARBA00022917"/>
    </source>
</evidence>
<dbReference type="PROSITE" id="PS00211">
    <property type="entry name" value="ABC_TRANSPORTER_1"/>
    <property type="match status" value="2"/>
</dbReference>
<dbReference type="HAMAP" id="MF_00847">
    <property type="entry name" value="EttA"/>
    <property type="match status" value="1"/>
</dbReference>
<dbReference type="GO" id="GO:0045900">
    <property type="term" value="P:negative regulation of translational elongation"/>
    <property type="evidence" value="ECO:0007669"/>
    <property type="project" value="UniProtKB-UniRule"/>
</dbReference>
<dbReference type="HOGENOM" id="CLU_000604_36_0_11"/>
<keyword evidence="6 12" id="KW-0547">Nucleotide-binding</keyword>
<evidence type="ECO:0000256" key="5">
    <source>
        <dbReference type="ARBA" id="ARBA00022737"/>
    </source>
</evidence>
<protein>
    <recommendedName>
        <fullName evidence="12">Energy-dependent translational throttle protein EttA</fullName>
        <ecNumber evidence="12">3.6.1.-</ecNumber>
    </recommendedName>
    <alternativeName>
        <fullName evidence="12">Translational regulatory factor EttA</fullName>
    </alternativeName>
</protein>
<gene>
    <name evidence="12" type="primary">ettA</name>
    <name evidence="14" type="ORF">HMPREF0305_12001</name>
</gene>
<dbReference type="NCBIfam" id="TIGR03719">
    <property type="entry name" value="ABC_ABC_ChvD"/>
    <property type="match status" value="1"/>
</dbReference>
<dbReference type="NCBIfam" id="NF008775">
    <property type="entry name" value="PRK11819.1"/>
    <property type="match status" value="1"/>
</dbReference>
<feature type="domain" description="ABC transporter" evidence="13">
    <location>
        <begin position="6"/>
        <end position="256"/>
    </location>
</feature>
<sequence>MGEFIYTMKNVRKAIGDKVILDDVTMAFYPGAKIGVVGPNGAGKSSILKIMAGLDQPSNGEAFLDPGATVGILQQEPPLNEEKTVRGNVEEGLGDIFEKKQRFEQIAEEMATNYSDELMEEMGKLQEELDAADAWEVDSKIEQAMEALRCPPSDAPVTNLSGGERRRVALAKLLLTEPDLLLLDEPTNHLDAESVQWLEKHLADYPGAVLAVTHDRYFLDHVAGWICEVDRGKLYPYEGNYSTYLDKKQERLEVAGKKDAKLRKRLKDELEWVRSGAKARQAKNKARLERYEEMAAEAEKYKKLDFEEIQIPTPPRLGNKVVEVKDLQKGFDGRVLIKDLSFTLPRNGIVGVIGPNGVGKTTLFKTIVGLEQPDAGSVEVGDTVKLSYVDQNRENIDPEATVWEVVSGGLDYIHVGQNEMPSRAYLSAFGFKGPDQQKPSKVLSGGERNRLNLALTLKEGGNLILLDEPTNDLDVETLGSLENALEKFPGCAVVISHDRWFLDRTCTHILAWEGNVEEGQWFWFEGNFGDYEKNKVDRLGEEAARPSRVTHRKLTR</sequence>
<evidence type="ECO:0000259" key="13">
    <source>
        <dbReference type="PROSITE" id="PS50893"/>
    </source>
</evidence>
<keyword evidence="4 12" id="KW-0699">rRNA-binding</keyword>
<reference evidence="14 15" key="1">
    <citation type="submission" date="2010-08" db="EMBL/GenBank/DDBJ databases">
        <authorList>
            <person name="Muzny D."/>
            <person name="Qin X."/>
            <person name="Buhay C."/>
            <person name="Dugan-Rocha S."/>
            <person name="Ding Y."/>
            <person name="Chen G."/>
            <person name="Hawes A."/>
            <person name="Holder M."/>
            <person name="Jhangiani S."/>
            <person name="Johnson A."/>
            <person name="Khan Z."/>
            <person name="Li Z."/>
            <person name="Liu W."/>
            <person name="Liu X."/>
            <person name="Perez L."/>
            <person name="Shen H."/>
            <person name="Wang Q."/>
            <person name="Watt J."/>
            <person name="Xi L."/>
            <person name="Xin Y."/>
            <person name="Zhou J."/>
            <person name="Deng J."/>
            <person name="Jiang H."/>
            <person name="Liu Y."/>
            <person name="Qu J."/>
            <person name="Song X.-Z."/>
            <person name="Zhang L."/>
            <person name="Villasana D."/>
            <person name="Johnson A."/>
            <person name="Liu J."/>
            <person name="Liyanage D."/>
            <person name="Lorensuhewa L."/>
            <person name="Robinson T."/>
            <person name="Song A."/>
            <person name="Song B.-B."/>
            <person name="Dinh H."/>
            <person name="Thornton R."/>
            <person name="Coyle M."/>
            <person name="Francisco L."/>
            <person name="Jackson L."/>
            <person name="Javaid M."/>
            <person name="Korchina V."/>
            <person name="Kovar C."/>
            <person name="Mata R."/>
            <person name="Mathew T."/>
            <person name="Ngo R."/>
            <person name="Nguyen L."/>
            <person name="Nguyen N."/>
            <person name="Okwuonu G."/>
            <person name="Ongeri F."/>
            <person name="Pham C."/>
            <person name="Simmons D."/>
            <person name="Wilczek-Boney K."/>
            <person name="Hale W."/>
            <person name="Jakkamsetti A."/>
            <person name="Pham P."/>
            <person name="Ruth R."/>
            <person name="San Lucas F."/>
            <person name="Warren J."/>
            <person name="Zhang J."/>
            <person name="Zhao Z."/>
            <person name="Zhou C."/>
            <person name="Zhu D."/>
            <person name="Lee S."/>
            <person name="Bess C."/>
            <person name="Blankenburg K."/>
            <person name="Forbes L."/>
            <person name="Fu Q."/>
            <person name="Gubbala S."/>
            <person name="Hirani K."/>
            <person name="Jayaseelan J.C."/>
            <person name="Lara F."/>
            <person name="Munidasa M."/>
            <person name="Palculict T."/>
            <person name="Patil S."/>
            <person name="Pu L.-L."/>
            <person name="Saada N."/>
            <person name="Tang L."/>
            <person name="Weissenberger G."/>
            <person name="Zhu Y."/>
            <person name="Hemphill L."/>
            <person name="Shang Y."/>
            <person name="Youmans B."/>
            <person name="Ayvaz T."/>
            <person name="Ross M."/>
            <person name="Santibanez J."/>
            <person name="Aqrawi P."/>
            <person name="Gross S."/>
            <person name="Joshi V."/>
            <person name="Fowler G."/>
            <person name="Nazareth L."/>
            <person name="Reid J."/>
            <person name="Worley K."/>
            <person name="Petrosino J."/>
            <person name="Highlander S."/>
            <person name="Gibbs R."/>
        </authorList>
    </citation>
    <scope>NUCLEOTIDE SEQUENCE [LARGE SCALE GENOMIC DNA]</scope>
    <source>
        <strain evidence="14 15">ATCC 33035</strain>
    </source>
</reference>
<comment type="subcellular location">
    <subcellularLocation>
        <location evidence="12">Cytoplasm</location>
    </subcellularLocation>
    <text evidence="12">Associates with ribosomes and polysomes.</text>
</comment>
<evidence type="ECO:0000256" key="2">
    <source>
        <dbReference type="ARBA" id="ARBA00022490"/>
    </source>
</evidence>
<evidence type="ECO:0000256" key="4">
    <source>
        <dbReference type="ARBA" id="ARBA00022730"/>
    </source>
</evidence>
<keyword evidence="8 12" id="KW-0067">ATP-binding</keyword>
<comment type="function">
    <text evidence="12">A translation factor that gates the progression of the 70S ribosomal initiation complex (IC, containing tRNA(fMet) in the P-site) into the translation elongation cycle by using a mechanism sensitive to the ATP/ADP ratio. Binds to the 70S ribosome E-site where it modulates the state of the translating ribosome during subunit translocation. ATP hydrolysis probably frees it from the ribosome, which can enter the elongation phase.</text>
</comment>
<comment type="subunit">
    <text evidence="12">Monomer. Probably contacts ribosomal proteins L1, L5, L33 and S7, the 16S and 23S rRNA and the P-site containing tRNA(fMet).</text>
</comment>
<dbReference type="FunFam" id="3.40.50.300:FF:000011">
    <property type="entry name" value="Putative ABC transporter ATP-binding component"/>
    <property type="match status" value="1"/>
</dbReference>
<dbReference type="InterPro" id="IPR022374">
    <property type="entry name" value="EttA"/>
</dbReference>
<evidence type="ECO:0000256" key="3">
    <source>
        <dbReference type="ARBA" id="ARBA00022555"/>
    </source>
</evidence>
<dbReference type="Proteomes" id="UP000003020">
    <property type="component" value="Unassembled WGS sequence"/>
</dbReference>
<dbReference type="GO" id="GO:0005524">
    <property type="term" value="F:ATP binding"/>
    <property type="evidence" value="ECO:0007669"/>
    <property type="project" value="UniProtKB-UniRule"/>
</dbReference>
<feature type="binding site" evidence="12">
    <location>
        <begin position="354"/>
        <end position="361"/>
    </location>
    <ligand>
        <name>ATP</name>
        <dbReference type="ChEBI" id="CHEBI:30616"/>
        <label>2</label>
    </ligand>
</feature>
<feature type="domain" description="ABC transporter" evidence="13">
    <location>
        <begin position="322"/>
        <end position="539"/>
    </location>
</feature>
<dbReference type="EMBL" id="ABYQ02000014">
    <property type="protein sequence ID" value="EFQ79491.1"/>
    <property type="molecule type" value="Genomic_DNA"/>
</dbReference>
<dbReference type="InterPro" id="IPR032781">
    <property type="entry name" value="ABC_tran_Xtn"/>
</dbReference>
<dbReference type="PANTHER" id="PTHR43858:SF1">
    <property type="entry name" value="ABC TRANSPORTER-RELATED PROTEIN"/>
    <property type="match status" value="1"/>
</dbReference>
<dbReference type="CDD" id="cd03221">
    <property type="entry name" value="ABCF_EF-3"/>
    <property type="match status" value="2"/>
</dbReference>
<dbReference type="GO" id="GO:0016887">
    <property type="term" value="F:ATP hydrolysis activity"/>
    <property type="evidence" value="ECO:0007669"/>
    <property type="project" value="UniProtKB-UniRule"/>
</dbReference>
<keyword evidence="2 12" id="KW-0963">Cytoplasm</keyword>
<accession>E2S649</accession>
<dbReference type="GO" id="GO:0019843">
    <property type="term" value="F:rRNA binding"/>
    <property type="evidence" value="ECO:0007669"/>
    <property type="project" value="UniProtKB-UniRule"/>
</dbReference>
<dbReference type="AlphaFoldDB" id="E2S649"/>
<keyword evidence="5 12" id="KW-0677">Repeat</keyword>
<dbReference type="eggNOG" id="COG0488">
    <property type="taxonomic scope" value="Bacteria"/>
</dbReference>
<evidence type="ECO:0000313" key="15">
    <source>
        <dbReference type="Proteomes" id="UP000003020"/>
    </source>
</evidence>
<comment type="domain">
    <text evidence="12">The P-site tRNA interaction motif (PtIM domain) probably interacts with the P-site tRNA(fMet) as well as the 23S rRNA.</text>
</comment>
<dbReference type="PROSITE" id="PS50893">
    <property type="entry name" value="ABC_TRANSPORTER_2"/>
    <property type="match status" value="2"/>
</dbReference>
<dbReference type="PANTHER" id="PTHR43858">
    <property type="entry name" value="ENERGY-DEPENDENT TRANSLATIONAL THROTTLE PROTEIN ETTA"/>
    <property type="match status" value="1"/>
</dbReference>
<keyword evidence="7 12" id="KW-0378">Hydrolase</keyword>
<dbReference type="SMART" id="SM00382">
    <property type="entry name" value="AAA"/>
    <property type="match status" value="2"/>
</dbReference>
<dbReference type="InterPro" id="IPR027417">
    <property type="entry name" value="P-loop_NTPase"/>
</dbReference>
<evidence type="ECO:0000256" key="9">
    <source>
        <dbReference type="ARBA" id="ARBA00022845"/>
    </source>
</evidence>